<gene>
    <name evidence="1" type="ORF">METZ01_LOCUS161373</name>
</gene>
<proteinExistence type="predicted"/>
<dbReference type="AlphaFoldDB" id="A0A382B4A3"/>
<sequence length="73" mass="8534">MIKFTLTIWVCSFLSMPSVCMAPIESTVFYNSWYECSRAAHMQSIKIYSRLGYKYVNENKIATRYTCKADKTI</sequence>
<accession>A0A382B4A3</accession>
<name>A0A382B4A3_9ZZZZ</name>
<evidence type="ECO:0000313" key="1">
    <source>
        <dbReference type="EMBL" id="SVB08519.1"/>
    </source>
</evidence>
<organism evidence="1">
    <name type="scientific">marine metagenome</name>
    <dbReference type="NCBI Taxonomy" id="408172"/>
    <lineage>
        <taxon>unclassified sequences</taxon>
        <taxon>metagenomes</taxon>
        <taxon>ecological metagenomes</taxon>
    </lineage>
</organism>
<dbReference type="EMBL" id="UINC01028108">
    <property type="protein sequence ID" value="SVB08519.1"/>
    <property type="molecule type" value="Genomic_DNA"/>
</dbReference>
<reference evidence="1" key="1">
    <citation type="submission" date="2018-05" db="EMBL/GenBank/DDBJ databases">
        <authorList>
            <person name="Lanie J.A."/>
            <person name="Ng W.-L."/>
            <person name="Kazmierczak K.M."/>
            <person name="Andrzejewski T.M."/>
            <person name="Davidsen T.M."/>
            <person name="Wayne K.J."/>
            <person name="Tettelin H."/>
            <person name="Glass J.I."/>
            <person name="Rusch D."/>
            <person name="Podicherti R."/>
            <person name="Tsui H.-C.T."/>
            <person name="Winkler M.E."/>
        </authorList>
    </citation>
    <scope>NUCLEOTIDE SEQUENCE</scope>
</reference>
<protein>
    <submittedName>
        <fullName evidence="1">Uncharacterized protein</fullName>
    </submittedName>
</protein>